<feature type="transmembrane region" description="Helical" evidence="9">
    <location>
        <begin position="289"/>
        <end position="311"/>
    </location>
</feature>
<evidence type="ECO:0000313" key="12">
    <source>
        <dbReference type="EMBL" id="PWN01171.1"/>
    </source>
</evidence>
<dbReference type="GO" id="GO:0005886">
    <property type="term" value="C:plasma membrane"/>
    <property type="evidence" value="ECO:0007669"/>
    <property type="project" value="UniProtKB-SubCell"/>
</dbReference>
<organism evidence="12 13">
    <name type="scientific">Nocardioides silvaticus</name>
    <dbReference type="NCBI Taxonomy" id="2201891"/>
    <lineage>
        <taxon>Bacteria</taxon>
        <taxon>Bacillati</taxon>
        <taxon>Actinomycetota</taxon>
        <taxon>Actinomycetes</taxon>
        <taxon>Propionibacteriales</taxon>
        <taxon>Nocardioidaceae</taxon>
        <taxon>Nocardioides</taxon>
    </lineage>
</organism>
<dbReference type="OrthoDB" id="9785113at2"/>
<evidence type="ECO:0000256" key="8">
    <source>
        <dbReference type="ARBA" id="ARBA00023136"/>
    </source>
</evidence>
<keyword evidence="6 9" id="KW-0812">Transmembrane</keyword>
<dbReference type="CDD" id="cd06261">
    <property type="entry name" value="TM_PBP2"/>
    <property type="match status" value="1"/>
</dbReference>
<protein>
    <recommendedName>
        <fullName evidence="10">Phosphate transport system permease protein</fullName>
    </recommendedName>
</protein>
<dbReference type="Gene3D" id="1.10.3720.10">
    <property type="entry name" value="MetI-like"/>
    <property type="match status" value="1"/>
</dbReference>
<dbReference type="Pfam" id="PF00528">
    <property type="entry name" value="BPD_transp_1"/>
    <property type="match status" value="1"/>
</dbReference>
<comment type="similarity">
    <text evidence="2 10">Belongs to the binding-protein-dependent transport system permease family. CysTW subfamily.</text>
</comment>
<dbReference type="GO" id="GO:0006817">
    <property type="term" value="P:phosphate ion transport"/>
    <property type="evidence" value="ECO:0007669"/>
    <property type="project" value="UniProtKB-KW"/>
</dbReference>
<feature type="transmembrane region" description="Helical" evidence="9">
    <location>
        <begin position="70"/>
        <end position="102"/>
    </location>
</feature>
<reference evidence="12 13" key="1">
    <citation type="submission" date="2018-05" db="EMBL/GenBank/DDBJ databases">
        <title>Nocardioides silvaticus genome.</title>
        <authorList>
            <person name="Li C."/>
            <person name="Wang G."/>
        </authorList>
    </citation>
    <scope>NUCLEOTIDE SEQUENCE [LARGE SCALE GENOMIC DNA]</scope>
    <source>
        <strain evidence="12 13">CCTCC AB 2018079</strain>
    </source>
</reference>
<evidence type="ECO:0000256" key="6">
    <source>
        <dbReference type="ARBA" id="ARBA00022692"/>
    </source>
</evidence>
<dbReference type="Proteomes" id="UP000245507">
    <property type="component" value="Unassembled WGS sequence"/>
</dbReference>
<proteinExistence type="inferred from homology"/>
<dbReference type="InterPro" id="IPR000515">
    <property type="entry name" value="MetI-like"/>
</dbReference>
<dbReference type="EMBL" id="QGDD01000011">
    <property type="protein sequence ID" value="PWN01171.1"/>
    <property type="molecule type" value="Genomic_DNA"/>
</dbReference>
<gene>
    <name evidence="12" type="primary">pstC</name>
    <name evidence="12" type="ORF">DJ010_20240</name>
</gene>
<dbReference type="PANTHER" id="PTHR30425:SF1">
    <property type="entry name" value="PHOSPHATE TRANSPORT SYSTEM PERMEASE PROTEIN PSTC"/>
    <property type="match status" value="1"/>
</dbReference>
<evidence type="ECO:0000259" key="11">
    <source>
        <dbReference type="PROSITE" id="PS50928"/>
    </source>
</evidence>
<evidence type="ECO:0000256" key="2">
    <source>
        <dbReference type="ARBA" id="ARBA00007069"/>
    </source>
</evidence>
<accession>A0A316TCE1</accession>
<evidence type="ECO:0000313" key="13">
    <source>
        <dbReference type="Proteomes" id="UP000245507"/>
    </source>
</evidence>
<dbReference type="GO" id="GO:0005315">
    <property type="term" value="F:phosphate transmembrane transporter activity"/>
    <property type="evidence" value="ECO:0007669"/>
    <property type="project" value="InterPro"/>
</dbReference>
<evidence type="ECO:0000256" key="9">
    <source>
        <dbReference type="RuleBase" id="RU363032"/>
    </source>
</evidence>
<dbReference type="AlphaFoldDB" id="A0A316TCE1"/>
<keyword evidence="8 9" id="KW-0472">Membrane</keyword>
<feature type="domain" description="ABC transmembrane type-1" evidence="11">
    <location>
        <begin position="78"/>
        <end position="307"/>
    </location>
</feature>
<keyword evidence="4 10" id="KW-1003">Cell membrane</keyword>
<keyword evidence="3 9" id="KW-0813">Transport</keyword>
<comment type="caution">
    <text evidence="12">The sequence shown here is derived from an EMBL/GenBank/DDBJ whole genome shotgun (WGS) entry which is preliminary data.</text>
</comment>
<dbReference type="NCBIfam" id="TIGR02138">
    <property type="entry name" value="phosphate_pstC"/>
    <property type="match status" value="1"/>
</dbReference>
<name>A0A316TCE1_9ACTN</name>
<sequence length="318" mass="33262">MTDTTTDQPPRLDDSGSRATRAGDSIFSGLASAAGLTILLALAGVALFLVIEGAPAFTASGESAYGKDNIVVYVWPLLYGTLLAAVLAMVIVTPLAVGLALVISHYAPRRVGTYLGYLIDLLAAVPSVVYGLWGRVVLAPALLPLYLWLSDNLGWIPFFDGGESGPTHGRTIFTAGIVLAVMALPIVTAICREVFIQTPRIHEEAALALGATKWEMIRMTVFPYARSGVISAVLLGLGRALGETMAVAMVLSGAGIITIDLIGTQNPSTIAANIALNFGNASGSKINTLIFSGLVLFVVSFAVNFVGRWIASRGEVKG</sequence>
<feature type="transmembrane region" description="Helical" evidence="9">
    <location>
        <begin position="114"/>
        <end position="133"/>
    </location>
</feature>
<evidence type="ECO:0000256" key="5">
    <source>
        <dbReference type="ARBA" id="ARBA00022592"/>
    </source>
</evidence>
<keyword evidence="5 10" id="KW-0592">Phosphate transport</keyword>
<dbReference type="RefSeq" id="WP_109697167.1">
    <property type="nucleotide sequence ID" value="NZ_QGDD01000011.1"/>
</dbReference>
<dbReference type="InterPro" id="IPR035906">
    <property type="entry name" value="MetI-like_sf"/>
</dbReference>
<dbReference type="InterPro" id="IPR051124">
    <property type="entry name" value="Phosphate_Transport_Permease"/>
</dbReference>
<feature type="transmembrane region" description="Helical" evidence="9">
    <location>
        <begin position="26"/>
        <end position="50"/>
    </location>
</feature>
<evidence type="ECO:0000256" key="1">
    <source>
        <dbReference type="ARBA" id="ARBA00004651"/>
    </source>
</evidence>
<comment type="function">
    <text evidence="10">Part of the binding-protein-dependent transport system for phosphate; probably responsible for the translocation of the substrate across the membrane.</text>
</comment>
<evidence type="ECO:0000256" key="10">
    <source>
        <dbReference type="RuleBase" id="RU363054"/>
    </source>
</evidence>
<dbReference type="PROSITE" id="PS50928">
    <property type="entry name" value="ABC_TM1"/>
    <property type="match status" value="1"/>
</dbReference>
<keyword evidence="13" id="KW-1185">Reference proteome</keyword>
<dbReference type="PANTHER" id="PTHR30425">
    <property type="entry name" value="PHOSPHATE TRANSPORT SYSTEM PERMEASE PROTEIN PST"/>
    <property type="match status" value="1"/>
</dbReference>
<feature type="transmembrane region" description="Helical" evidence="9">
    <location>
        <begin position="172"/>
        <end position="191"/>
    </location>
</feature>
<evidence type="ECO:0000256" key="4">
    <source>
        <dbReference type="ARBA" id="ARBA00022475"/>
    </source>
</evidence>
<keyword evidence="7 9" id="KW-1133">Transmembrane helix</keyword>
<dbReference type="InterPro" id="IPR011864">
    <property type="entry name" value="Phosphate_PstC"/>
</dbReference>
<comment type="caution">
    <text evidence="10">Lacks conserved residue(s) required for the propagation of feature annotation.</text>
</comment>
<evidence type="ECO:0000256" key="7">
    <source>
        <dbReference type="ARBA" id="ARBA00022989"/>
    </source>
</evidence>
<comment type="subcellular location">
    <subcellularLocation>
        <location evidence="1 9">Cell membrane</location>
        <topology evidence="1 9">Multi-pass membrane protein</topology>
    </subcellularLocation>
</comment>
<evidence type="ECO:0000256" key="3">
    <source>
        <dbReference type="ARBA" id="ARBA00022448"/>
    </source>
</evidence>
<dbReference type="SUPFAM" id="SSF161098">
    <property type="entry name" value="MetI-like"/>
    <property type="match status" value="1"/>
</dbReference>